<organism evidence="1 2">
    <name type="scientific">Aeromonas phage LAh_6</name>
    <dbReference type="NCBI Taxonomy" id="2591030"/>
    <lineage>
        <taxon>Viruses</taxon>
        <taxon>Duplodnaviria</taxon>
        <taxon>Heunggongvirae</taxon>
        <taxon>Uroviricota</taxon>
        <taxon>Caudoviricetes</taxon>
        <taxon>Grimontviridae</taxon>
        <taxon>Lahexavirus</taxon>
        <taxon>Lahexavirus LAh6</taxon>
    </lineage>
</organism>
<sequence length="113" mass="12723">MKAEEKEFLEKQIKWEVQSSAFISKQLKDLKELVKANAANSRLLKETIATISRATANREGGSLSTAAVQQALVSAKRQSVNLQRHREDLKQKLRQGRIMKNAFEQALGNSEVK</sequence>
<dbReference type="EMBL" id="MK838112">
    <property type="protein sequence ID" value="QDH46566.1"/>
    <property type="molecule type" value="Genomic_DNA"/>
</dbReference>
<reference evidence="1 2" key="1">
    <citation type="submission" date="2019-04" db="EMBL/GenBank/DDBJ databases">
        <title>Novel bacteriophages capable of disrupting biofilms from clinical strains of Aeromonas hydrophila with intrinsic antibiotic resistance.</title>
        <authorList>
            <person name="Kabwe M."/>
            <person name="Brown T.L."/>
            <person name="Speirs L."/>
            <person name="Ku H."/>
            <person name="Leach M."/>
            <person name="Chan H.T."/>
            <person name="Petrovski S."/>
            <person name="Lock P."/>
            <person name="Tucci J."/>
        </authorList>
    </citation>
    <scope>NUCLEOTIDE SEQUENCE [LARGE SCALE GENOMIC DNA]</scope>
</reference>
<gene>
    <name evidence="1" type="ORF">LAh6_114</name>
</gene>
<evidence type="ECO:0000313" key="1">
    <source>
        <dbReference type="EMBL" id="QDH46566.1"/>
    </source>
</evidence>
<evidence type="ECO:0000313" key="2">
    <source>
        <dbReference type="Proteomes" id="UP000319466"/>
    </source>
</evidence>
<keyword evidence="2" id="KW-1185">Reference proteome</keyword>
<proteinExistence type="predicted"/>
<accession>A0A513ZZZ5</accession>
<dbReference type="Proteomes" id="UP000319466">
    <property type="component" value="Segment"/>
</dbReference>
<name>A0A513ZZZ5_9CAUD</name>
<protein>
    <submittedName>
        <fullName evidence="1">Uncharacterized protein</fullName>
    </submittedName>
</protein>